<comment type="caution">
    <text evidence="1">The sequence shown here is derived from an EMBL/GenBank/DDBJ whole genome shotgun (WGS) entry which is preliminary data.</text>
</comment>
<dbReference type="EMBL" id="JASBAO010000001">
    <property type="protein sequence ID" value="MDI2091145.1"/>
    <property type="molecule type" value="Genomic_DNA"/>
</dbReference>
<accession>A0ABT6Q210</accession>
<protein>
    <submittedName>
        <fullName evidence="1">Uncharacterized protein</fullName>
    </submittedName>
</protein>
<keyword evidence="2" id="KW-1185">Reference proteome</keyword>
<dbReference type="Proteomes" id="UP001431634">
    <property type="component" value="Unassembled WGS sequence"/>
</dbReference>
<reference evidence="1" key="1">
    <citation type="submission" date="2023-05" db="EMBL/GenBank/DDBJ databases">
        <title>Whole genome sequence of Commensalibacter sp.</title>
        <authorList>
            <person name="Charoenyingcharoen P."/>
            <person name="Yukphan P."/>
        </authorList>
    </citation>
    <scope>NUCLEOTIDE SEQUENCE</scope>
    <source>
        <strain evidence="1">TBRC 16381</strain>
    </source>
</reference>
<organism evidence="1 2">
    <name type="scientific">Commensalibacter oyaizuii</name>
    <dbReference type="NCBI Taxonomy" id="3043873"/>
    <lineage>
        <taxon>Bacteria</taxon>
        <taxon>Pseudomonadati</taxon>
        <taxon>Pseudomonadota</taxon>
        <taxon>Alphaproteobacteria</taxon>
        <taxon>Acetobacterales</taxon>
        <taxon>Acetobacteraceae</taxon>
    </lineage>
</organism>
<evidence type="ECO:0000313" key="1">
    <source>
        <dbReference type="EMBL" id="MDI2091145.1"/>
    </source>
</evidence>
<evidence type="ECO:0000313" key="2">
    <source>
        <dbReference type="Proteomes" id="UP001431634"/>
    </source>
</evidence>
<proteinExistence type="predicted"/>
<sequence length="646" mass="71716">MKNICTDPSITGPNLKFNLGDHDGQLIQHPNLPNMEGGKDQDWWFLQWHTPTSDVFDPSQPIMNNPADYDALLGDALYSWHTGNSEESSGLVVYGPEKDYTYRLSVNGGNIRDVFLSYYVKGRSFTFDHLIKLSVYQRIRTVSVGQGFGAAYTGNCFTVVFNDPESPYYNTDLPVFGMFLQVMLSDSRGEPSGYTNISKGNYSGAIFNANSYHNGRDGINDAARQYILFKEDKGELHHVEINLNQALLQMAKYMADKDPDNAAIFLDMKNWSLGSYYTGPESDSVGNAMSVDTAHPILTYDESQIFSASSPEGQIQIIDNGDYGYYTNAFKTVTLPSIKNKIIYIPNNLPNHRKYEVTSNGNDTIDTTNLNSDYEVVINANNKSYSTVITGDCKNTIYLNGDYTYIRNISGQNDIYCQGQQYYNSMTFFDGSVNIYSHAGRFNVLDSGKKTSKLVLNAGKGFISYSVNDGQGSVLVKGATTDETAGGSQHIYGGYAFQERTIRVVGGLTNQTIQTGVENFEVISSLEGKAKDYTTSIIVTGGRLEYSSGNCDATFDNQDGYLNIQLNHINNYQISTNMQGNAITEINSKNLLIATLYNVNQSDLLVSYKDNNAYIANKKSKAQCIILNRKNVSLAQIEPNKVNIVF</sequence>
<dbReference type="RefSeq" id="WP_281448247.1">
    <property type="nucleotide sequence ID" value="NZ_JASBAO010000001.1"/>
</dbReference>
<name>A0ABT6Q210_9PROT</name>
<gene>
    <name evidence="1" type="ORF">QJV27_07155</name>
</gene>